<name>A0ABW5P3L9_9DEIO</name>
<reference evidence="2" key="1">
    <citation type="journal article" date="2019" name="Int. J. Syst. Evol. Microbiol.">
        <title>The Global Catalogue of Microorganisms (GCM) 10K type strain sequencing project: providing services to taxonomists for standard genome sequencing and annotation.</title>
        <authorList>
            <consortium name="The Broad Institute Genomics Platform"/>
            <consortium name="The Broad Institute Genome Sequencing Center for Infectious Disease"/>
            <person name="Wu L."/>
            <person name="Ma J."/>
        </authorList>
    </citation>
    <scope>NUCLEOTIDE SEQUENCE [LARGE SCALE GENOMIC DNA]</scope>
    <source>
        <strain evidence="2">KCTC 33842</strain>
    </source>
</reference>
<keyword evidence="2" id="KW-1185">Reference proteome</keyword>
<dbReference type="Proteomes" id="UP001597475">
    <property type="component" value="Unassembled WGS sequence"/>
</dbReference>
<dbReference type="RefSeq" id="WP_386845128.1">
    <property type="nucleotide sequence ID" value="NZ_JBHUMK010000040.1"/>
</dbReference>
<protein>
    <submittedName>
        <fullName evidence="1">Uncharacterized protein</fullName>
    </submittedName>
</protein>
<sequence>MNKLEAERRLKEIGPGALRLARGTRETIALCNRIGAKENAVLIPKLRRDTLAAIRQAKREYRMLKAALASGVYDGT</sequence>
<evidence type="ECO:0000313" key="1">
    <source>
        <dbReference type="EMBL" id="MFD2609610.1"/>
    </source>
</evidence>
<gene>
    <name evidence="1" type="ORF">ACFSR9_09195</name>
</gene>
<comment type="caution">
    <text evidence="1">The sequence shown here is derived from an EMBL/GenBank/DDBJ whole genome shotgun (WGS) entry which is preliminary data.</text>
</comment>
<dbReference type="EMBL" id="JBHUMK010000040">
    <property type="protein sequence ID" value="MFD2609610.1"/>
    <property type="molecule type" value="Genomic_DNA"/>
</dbReference>
<proteinExistence type="predicted"/>
<accession>A0ABW5P3L9</accession>
<evidence type="ECO:0000313" key="2">
    <source>
        <dbReference type="Proteomes" id="UP001597475"/>
    </source>
</evidence>
<organism evidence="1 2">
    <name type="scientific">Deinococcus taklimakanensis</name>
    <dbReference type="NCBI Taxonomy" id="536443"/>
    <lineage>
        <taxon>Bacteria</taxon>
        <taxon>Thermotogati</taxon>
        <taxon>Deinococcota</taxon>
        <taxon>Deinococci</taxon>
        <taxon>Deinococcales</taxon>
        <taxon>Deinococcaceae</taxon>
        <taxon>Deinococcus</taxon>
    </lineage>
</organism>